<keyword evidence="4" id="KW-0472">Membrane</keyword>
<comment type="subcellular location">
    <subcellularLocation>
        <location evidence="1">Cell outer membrane</location>
    </subcellularLocation>
</comment>
<reference evidence="9 10" key="1">
    <citation type="submission" date="2019-09" db="EMBL/GenBank/DDBJ databases">
        <title>Complete genome sequence of Arachidicoccus sp. B3-10 isolated from apple orchard soil.</title>
        <authorList>
            <person name="Kim H.S."/>
            <person name="Han K.-I."/>
            <person name="Suh M.K."/>
            <person name="Lee K.C."/>
            <person name="Eom M.K."/>
            <person name="Kim J.-S."/>
            <person name="Kang S.W."/>
            <person name="Sin Y."/>
            <person name="Lee J.-S."/>
        </authorList>
    </citation>
    <scope>NUCLEOTIDE SEQUENCE [LARGE SCALE GENOMIC DNA]</scope>
    <source>
        <strain evidence="9 10">B3-10</strain>
    </source>
</reference>
<proteinExistence type="inferred from homology"/>
<dbReference type="Gene3D" id="1.25.40.390">
    <property type="match status" value="1"/>
</dbReference>
<dbReference type="AlphaFoldDB" id="A0A5P2G7F0"/>
<feature type="signal peptide" evidence="6">
    <location>
        <begin position="1"/>
        <end position="20"/>
    </location>
</feature>
<evidence type="ECO:0000256" key="3">
    <source>
        <dbReference type="ARBA" id="ARBA00022729"/>
    </source>
</evidence>
<feature type="chain" id="PRO_5024294542" evidence="6">
    <location>
        <begin position="21"/>
        <end position="448"/>
    </location>
</feature>
<dbReference type="InterPro" id="IPR012944">
    <property type="entry name" value="SusD_RagB_dom"/>
</dbReference>
<evidence type="ECO:0000259" key="8">
    <source>
        <dbReference type="Pfam" id="PF14322"/>
    </source>
</evidence>
<dbReference type="CDD" id="cd08977">
    <property type="entry name" value="SusD"/>
    <property type="match status" value="1"/>
</dbReference>
<evidence type="ECO:0000256" key="1">
    <source>
        <dbReference type="ARBA" id="ARBA00004442"/>
    </source>
</evidence>
<keyword evidence="3 6" id="KW-0732">Signal</keyword>
<name>A0A5P2G7F0_9BACT</name>
<dbReference type="Proteomes" id="UP000292424">
    <property type="component" value="Chromosome"/>
</dbReference>
<feature type="domain" description="SusD-like N-terminal" evidence="8">
    <location>
        <begin position="25"/>
        <end position="223"/>
    </location>
</feature>
<dbReference type="PROSITE" id="PS51257">
    <property type="entry name" value="PROKAR_LIPOPROTEIN"/>
    <property type="match status" value="1"/>
</dbReference>
<evidence type="ECO:0000256" key="2">
    <source>
        <dbReference type="ARBA" id="ARBA00006275"/>
    </source>
</evidence>
<accession>A0A5P2G7F0</accession>
<keyword evidence="5" id="KW-0998">Cell outer membrane</keyword>
<dbReference type="InterPro" id="IPR033985">
    <property type="entry name" value="SusD-like_N"/>
</dbReference>
<dbReference type="Pfam" id="PF07980">
    <property type="entry name" value="SusD_RagB"/>
    <property type="match status" value="1"/>
</dbReference>
<evidence type="ECO:0000313" key="9">
    <source>
        <dbReference type="EMBL" id="QES89690.1"/>
    </source>
</evidence>
<dbReference type="Pfam" id="PF14322">
    <property type="entry name" value="SusD-like_3"/>
    <property type="match status" value="1"/>
</dbReference>
<comment type="similarity">
    <text evidence="2">Belongs to the SusD family.</text>
</comment>
<sequence length="448" mass="49856">MKKKYMFFSILLGFAANSFSSCNKFLEINPKDDVSDDQTIVDAASARTAIRGVYRALSADSYYGNSFPSLGYLNGDNVQWTGSQSIVQQFISHNVHSDNGTIESVWTAIYATINRANNVIAKLPNVIDVNLSDSERNQIKGEAFFVRALSYFDLARTWGGVQLKLNPTVSLSGNSGIKRSTLEETYVQVLNDLDSAEVLLPLVTNRVRATKKTAWALKSRYYLYQQDWPDAETYATKLITDNNYSLLAPYNAWWANDVTATAESIFELAYSANYTNSQRNQWQPPANGGTRQIAPSDAFLLLVNDPSVGGNRSSLVAQTTQGLWYGNLYYRSPATDPAYVIRIAELYLIRAEARAQQGNLAGALSDLNIVRNRAGLTDYTTSTKADALLAIENENRIEFALEAHRWFDLVRTNRAQTVLGITDNNRLLMPIPINELTVDPNLTPNAGY</sequence>
<evidence type="ECO:0000259" key="7">
    <source>
        <dbReference type="Pfam" id="PF07980"/>
    </source>
</evidence>
<evidence type="ECO:0000256" key="5">
    <source>
        <dbReference type="ARBA" id="ARBA00023237"/>
    </source>
</evidence>
<evidence type="ECO:0000256" key="4">
    <source>
        <dbReference type="ARBA" id="ARBA00023136"/>
    </source>
</evidence>
<feature type="domain" description="RagB/SusD" evidence="7">
    <location>
        <begin position="335"/>
        <end position="418"/>
    </location>
</feature>
<dbReference type="InterPro" id="IPR011990">
    <property type="entry name" value="TPR-like_helical_dom_sf"/>
</dbReference>
<dbReference type="KEGG" id="arac:E0W69_013805"/>
<keyword evidence="10" id="KW-1185">Reference proteome</keyword>
<dbReference type="GO" id="GO:0009279">
    <property type="term" value="C:cell outer membrane"/>
    <property type="evidence" value="ECO:0007669"/>
    <property type="project" value="UniProtKB-SubCell"/>
</dbReference>
<protein>
    <submittedName>
        <fullName evidence="9">RagB/SusD family nutrient uptake outer membrane protein</fullName>
    </submittedName>
</protein>
<dbReference type="SUPFAM" id="SSF48452">
    <property type="entry name" value="TPR-like"/>
    <property type="match status" value="1"/>
</dbReference>
<evidence type="ECO:0000313" key="10">
    <source>
        <dbReference type="Proteomes" id="UP000292424"/>
    </source>
</evidence>
<organism evidence="9 10">
    <name type="scientific">Rhizosphaericola mali</name>
    <dbReference type="NCBI Taxonomy" id="2545455"/>
    <lineage>
        <taxon>Bacteria</taxon>
        <taxon>Pseudomonadati</taxon>
        <taxon>Bacteroidota</taxon>
        <taxon>Chitinophagia</taxon>
        <taxon>Chitinophagales</taxon>
        <taxon>Chitinophagaceae</taxon>
        <taxon>Rhizosphaericola</taxon>
    </lineage>
</organism>
<gene>
    <name evidence="9" type="ORF">E0W69_013805</name>
</gene>
<dbReference type="EMBL" id="CP044016">
    <property type="protein sequence ID" value="QES89690.1"/>
    <property type="molecule type" value="Genomic_DNA"/>
</dbReference>
<dbReference type="OrthoDB" id="621570at2"/>
<evidence type="ECO:0000256" key="6">
    <source>
        <dbReference type="SAM" id="SignalP"/>
    </source>
</evidence>